<protein>
    <submittedName>
        <fullName evidence="2">Uncharacterized protein</fullName>
    </submittedName>
</protein>
<dbReference type="RefSeq" id="WP_043037929.1">
    <property type="nucleotide sequence ID" value="NZ_CP061845.1"/>
</dbReference>
<dbReference type="SUPFAM" id="SSF46785">
    <property type="entry name" value="Winged helix' DNA-binding domain"/>
    <property type="match status" value="1"/>
</dbReference>
<dbReference type="eggNOG" id="COG0457">
    <property type="taxonomic scope" value="Bacteria"/>
</dbReference>
<evidence type="ECO:0000256" key="1">
    <source>
        <dbReference type="SAM" id="Phobius"/>
    </source>
</evidence>
<keyword evidence="1" id="KW-0472">Membrane</keyword>
<feature type="transmembrane region" description="Helical" evidence="1">
    <location>
        <begin position="36"/>
        <end position="56"/>
    </location>
</feature>
<feature type="transmembrane region" description="Helical" evidence="1">
    <location>
        <begin position="7"/>
        <end position="30"/>
    </location>
</feature>
<keyword evidence="1" id="KW-0812">Transmembrane</keyword>
<comment type="caution">
    <text evidence="2">The sequence shown here is derived from an EMBL/GenBank/DDBJ whole genome shotgun (WGS) entry which is preliminary data.</text>
</comment>
<evidence type="ECO:0000313" key="4">
    <source>
        <dbReference type="Proteomes" id="UP000029994"/>
    </source>
</evidence>
<keyword evidence="1" id="KW-1133">Transmembrane helix</keyword>
<dbReference type="EMBL" id="JMCG01000001">
    <property type="protein sequence ID" value="KGK12490.1"/>
    <property type="molecule type" value="Genomic_DNA"/>
</dbReference>
<name>A0A099LXV6_9VIBR</name>
<organism evidence="2 4">
    <name type="scientific">Vibrio navarrensis</name>
    <dbReference type="NCBI Taxonomy" id="29495"/>
    <lineage>
        <taxon>Bacteria</taxon>
        <taxon>Pseudomonadati</taxon>
        <taxon>Pseudomonadota</taxon>
        <taxon>Gammaproteobacteria</taxon>
        <taxon>Vibrionales</taxon>
        <taxon>Vibrionaceae</taxon>
        <taxon>Vibrio</taxon>
    </lineage>
</organism>
<sequence length="188" mass="20877">MKVSNPLTIVAIFAGVAEAFATGALVLLPLEIQQNFVYFVMFFPLLIVVTFFGILVKKPQVLYAPSDYSDEKNFIVANGIEKVLSAKTEEVVESIKRDAPELNSSTIESLRHSLKNSFKTAAEDSFEQLILDYLKEHPNNAYTATGIGHILSISFRVVADTLLKLESQGLVVRGVEKDTNITLWQIKI</sequence>
<dbReference type="InterPro" id="IPR036388">
    <property type="entry name" value="WH-like_DNA-bd_sf"/>
</dbReference>
<proteinExistence type="predicted"/>
<dbReference type="Gene3D" id="1.10.10.10">
    <property type="entry name" value="Winged helix-like DNA-binding domain superfamily/Winged helix DNA-binding domain"/>
    <property type="match status" value="1"/>
</dbReference>
<evidence type="ECO:0000313" key="3">
    <source>
        <dbReference type="EMBL" id="KGK12490.1"/>
    </source>
</evidence>
<reference evidence="2 4" key="1">
    <citation type="submission" date="2014-04" db="EMBL/GenBank/DDBJ databases">
        <title>Genome sequencing of Vibrio navarrensis strains.</title>
        <authorList>
            <person name="Gladney L.M."/>
            <person name="Katz L.S."/>
            <person name="Marino-Ramirez L."/>
            <person name="Jordan I.K."/>
        </authorList>
    </citation>
    <scope>NUCLEOTIDE SEQUENCE [LARGE SCALE GENOMIC DNA]</scope>
    <source>
        <strain evidence="2 4">ATCC 51183</strain>
    </source>
</reference>
<dbReference type="EMBL" id="JMCG01000001">
    <property type="protein sequence ID" value="KGK12449.1"/>
    <property type="molecule type" value="Genomic_DNA"/>
</dbReference>
<keyword evidence="4" id="KW-1185">Reference proteome</keyword>
<accession>A0A099LXV6</accession>
<dbReference type="GeneID" id="43685491"/>
<evidence type="ECO:0000313" key="2">
    <source>
        <dbReference type="EMBL" id="KGK12449.1"/>
    </source>
</evidence>
<dbReference type="AlphaFoldDB" id="A0A099LXV6"/>
<gene>
    <name evidence="2" type="ORF">EA26_14520</name>
    <name evidence="3" type="ORF">EA26_14825</name>
</gene>
<dbReference type="Proteomes" id="UP000029994">
    <property type="component" value="Unassembled WGS sequence"/>
</dbReference>
<dbReference type="STRING" id="29495.EA26_14520"/>
<dbReference type="InterPro" id="IPR036390">
    <property type="entry name" value="WH_DNA-bd_sf"/>
</dbReference>